<proteinExistence type="inferred from homology"/>
<keyword evidence="10" id="KW-1185">Reference proteome</keyword>
<dbReference type="GO" id="GO:0009007">
    <property type="term" value="F:site-specific DNA-methyltransferase (adenine-specific) activity"/>
    <property type="evidence" value="ECO:0007669"/>
    <property type="project" value="UniProtKB-EC"/>
</dbReference>
<dbReference type="STRING" id="52441.SAMN05216302_103524"/>
<comment type="catalytic activity">
    <reaction evidence="6">
        <text>a 2'-deoxyadenosine in DNA + S-adenosyl-L-methionine = an N(6)-methyl-2'-deoxyadenosine in DNA + S-adenosyl-L-homocysteine + H(+)</text>
        <dbReference type="Rhea" id="RHEA:15197"/>
        <dbReference type="Rhea" id="RHEA-COMP:12418"/>
        <dbReference type="Rhea" id="RHEA-COMP:12419"/>
        <dbReference type="ChEBI" id="CHEBI:15378"/>
        <dbReference type="ChEBI" id="CHEBI:57856"/>
        <dbReference type="ChEBI" id="CHEBI:59789"/>
        <dbReference type="ChEBI" id="CHEBI:90615"/>
        <dbReference type="ChEBI" id="CHEBI:90616"/>
        <dbReference type="EC" id="2.1.1.72"/>
    </reaction>
</comment>
<feature type="compositionally biased region" description="Basic and acidic residues" evidence="7">
    <location>
        <begin position="560"/>
        <end position="569"/>
    </location>
</feature>
<evidence type="ECO:0000256" key="5">
    <source>
        <dbReference type="ARBA" id="ARBA00022691"/>
    </source>
</evidence>
<dbReference type="OrthoDB" id="9816288at2"/>
<feature type="region of interest" description="Disordered" evidence="7">
    <location>
        <begin position="556"/>
        <end position="578"/>
    </location>
</feature>
<accession>A0A1I4FBT4</accession>
<dbReference type="Gene3D" id="3.40.50.150">
    <property type="entry name" value="Vaccinia Virus protein VP39"/>
    <property type="match status" value="1"/>
</dbReference>
<dbReference type="PRINTS" id="PR00506">
    <property type="entry name" value="D21N6MTFRASE"/>
</dbReference>
<evidence type="ECO:0000259" key="8">
    <source>
        <dbReference type="Pfam" id="PF01555"/>
    </source>
</evidence>
<evidence type="ECO:0000313" key="10">
    <source>
        <dbReference type="Proteomes" id="UP000199533"/>
    </source>
</evidence>
<dbReference type="PIRSF" id="PIRSF015855">
    <property type="entry name" value="TypeIII_Mtase_mKpnI"/>
    <property type="match status" value="1"/>
</dbReference>
<dbReference type="RefSeq" id="WP_090702291.1">
    <property type="nucleotide sequence ID" value="NZ_FOSP01000035.1"/>
</dbReference>
<evidence type="ECO:0000256" key="4">
    <source>
        <dbReference type="ARBA" id="ARBA00022679"/>
    </source>
</evidence>
<sequence>MEKLKMHSPNLTQENIRRIMELFPNCVTEVRATTENTESTEKDNSNHSKSSVVKYAIDFDLLRQELSESIVEGPQERYHLNWPGKREALLTANAPIAKTLRPCREESVDFDTTKNLFIEGDNLDALKLLQETYLGKIKMIYIDPPYNTGNDFIYEDDFAENAEEFLKRSNQKDEEGNRLVANTEANGRFHSDWLDMIYPRLKLSRNLLADDGVIVASIDENEIVNLRKIFDEVFGESNLLFQITLLCNPKGRSQDKFVANCHEYLVAYSKQQLNKGDTNIPKDDKEIAKNYKLIDKQGKYRELELRNTHREFGKHNRKNLYYPFFVNTSGEISLEEVPDSVAVYPDWDDGFEGCWTWGQDKARQQIDELVTKEIKGNWKIYRKNYAEGDDGEATKQVKSIWTEKEFHTEKGQAVLNDLFQTKNKIFQSPKSVDIIRQLLLMGSTKTSIVLDFFAGSATTAHAVMQLNAEDGGNRKFIMVQLPESCDEKSEAFKAGYKTIAEISKERIRRAGKKILEKLTTEKHGKSKNEFSGETDSSMSSVPSVVKNPDIGFLEGLTTESTEKQGKGEDDSFSSSSVNSVPSVVKNLDIGFRVLKVDSSNMADVYYMPDAIEQNQLEVFIDNIKPDRTPEDLLFQVLLDWGVDLTLPIRKESVTTESMEEHGKDKDNLFDSSSVNSVSSVVKKSFEVFFVDDNALIACFDDGITEELVKELAQFKPLRVVFCDTRYQSDNDKINVTQIFKQLSPGTEVKAI</sequence>
<comment type="similarity">
    <text evidence="1">Belongs to the N(4)/N(6)-methyltransferase family.</text>
</comment>
<keyword evidence="3 9" id="KW-0489">Methyltransferase</keyword>
<name>A0A1I4FBT4_9PROT</name>
<dbReference type="GO" id="GO:0032259">
    <property type="term" value="P:methylation"/>
    <property type="evidence" value="ECO:0007669"/>
    <property type="project" value="UniProtKB-KW"/>
</dbReference>
<dbReference type="InterPro" id="IPR029063">
    <property type="entry name" value="SAM-dependent_MTases_sf"/>
</dbReference>
<dbReference type="InterPro" id="IPR002295">
    <property type="entry name" value="N4/N6-MTase_EcoPI_Mod-like"/>
</dbReference>
<dbReference type="InterPro" id="IPR002941">
    <property type="entry name" value="DNA_methylase_N4/N6"/>
</dbReference>
<feature type="domain" description="DNA methylase N-4/N-6" evidence="8">
    <location>
        <begin position="137"/>
        <end position="477"/>
    </location>
</feature>
<reference evidence="10" key="1">
    <citation type="submission" date="2016-10" db="EMBL/GenBank/DDBJ databases">
        <authorList>
            <person name="Varghese N."/>
            <person name="Submissions S."/>
        </authorList>
    </citation>
    <scope>NUCLEOTIDE SEQUENCE [LARGE SCALE GENOMIC DNA]</scope>
    <source>
        <strain evidence="10">Nm69</strain>
    </source>
</reference>
<dbReference type="PROSITE" id="PS00092">
    <property type="entry name" value="N6_MTASE"/>
    <property type="match status" value="1"/>
</dbReference>
<organism evidence="9 10">
    <name type="scientific">Nitrosomonas aestuarii</name>
    <dbReference type="NCBI Taxonomy" id="52441"/>
    <lineage>
        <taxon>Bacteria</taxon>
        <taxon>Pseudomonadati</taxon>
        <taxon>Pseudomonadota</taxon>
        <taxon>Betaproteobacteria</taxon>
        <taxon>Nitrosomonadales</taxon>
        <taxon>Nitrosomonadaceae</taxon>
        <taxon>Nitrosomonas</taxon>
    </lineage>
</organism>
<protein>
    <recommendedName>
        <fullName evidence="2">site-specific DNA-methyltransferase (adenine-specific)</fullName>
        <ecNumber evidence="2">2.1.1.72</ecNumber>
    </recommendedName>
</protein>
<evidence type="ECO:0000256" key="3">
    <source>
        <dbReference type="ARBA" id="ARBA00022603"/>
    </source>
</evidence>
<dbReference type="SUPFAM" id="SSF53335">
    <property type="entry name" value="S-adenosyl-L-methionine-dependent methyltransferases"/>
    <property type="match status" value="1"/>
</dbReference>
<gene>
    <name evidence="9" type="ORF">SAMN05216302_103524</name>
</gene>
<dbReference type="GO" id="GO:0008170">
    <property type="term" value="F:N-methyltransferase activity"/>
    <property type="evidence" value="ECO:0007669"/>
    <property type="project" value="InterPro"/>
</dbReference>
<keyword evidence="5" id="KW-0949">S-adenosyl-L-methionine</keyword>
<dbReference type="EMBL" id="FOSP01000035">
    <property type="protein sequence ID" value="SFL14933.1"/>
    <property type="molecule type" value="Genomic_DNA"/>
</dbReference>
<dbReference type="InterPro" id="IPR002052">
    <property type="entry name" value="DNA_methylase_N6_adenine_CS"/>
</dbReference>
<dbReference type="Proteomes" id="UP000199533">
    <property type="component" value="Unassembled WGS sequence"/>
</dbReference>
<evidence type="ECO:0000256" key="1">
    <source>
        <dbReference type="ARBA" id="ARBA00006594"/>
    </source>
</evidence>
<evidence type="ECO:0000313" key="9">
    <source>
        <dbReference type="EMBL" id="SFL14933.1"/>
    </source>
</evidence>
<dbReference type="Pfam" id="PF01555">
    <property type="entry name" value="N6_N4_Mtase"/>
    <property type="match status" value="1"/>
</dbReference>
<evidence type="ECO:0000256" key="6">
    <source>
        <dbReference type="ARBA" id="ARBA00047942"/>
    </source>
</evidence>
<keyword evidence="4 9" id="KW-0808">Transferase</keyword>
<dbReference type="AlphaFoldDB" id="A0A1I4FBT4"/>
<evidence type="ECO:0000256" key="7">
    <source>
        <dbReference type="SAM" id="MobiDB-lite"/>
    </source>
</evidence>
<evidence type="ECO:0000256" key="2">
    <source>
        <dbReference type="ARBA" id="ARBA00011900"/>
    </source>
</evidence>
<dbReference type="EC" id="2.1.1.72" evidence="2"/>
<dbReference type="GO" id="GO:0003677">
    <property type="term" value="F:DNA binding"/>
    <property type="evidence" value="ECO:0007669"/>
    <property type="project" value="InterPro"/>
</dbReference>